<dbReference type="PANTHER" id="PTHR35372:SF2">
    <property type="entry name" value="SF3 HELICASE DOMAIN-CONTAINING PROTEIN"/>
    <property type="match status" value="1"/>
</dbReference>
<gene>
    <name evidence="4" type="ORF">PS435_08240</name>
</gene>
<dbReference type="InterPro" id="IPR014818">
    <property type="entry name" value="Phage/plasmid_primase_P4_C"/>
</dbReference>
<name>A0ABU7SZU9_9LACO</name>
<dbReference type="Gene3D" id="3.40.50.300">
    <property type="entry name" value="P-loop containing nucleotide triphosphate hydrolases"/>
    <property type="match status" value="1"/>
</dbReference>
<dbReference type="PANTHER" id="PTHR35372">
    <property type="entry name" value="ATP BINDING PROTEIN-RELATED"/>
    <property type="match status" value="1"/>
</dbReference>
<evidence type="ECO:0000259" key="2">
    <source>
        <dbReference type="Pfam" id="PF08706"/>
    </source>
</evidence>
<feature type="non-terminal residue" evidence="4">
    <location>
        <position position="278"/>
    </location>
</feature>
<organism evidence="4 5">
    <name type="scientific">Schleiferilactobacillus harbinensis</name>
    <dbReference type="NCBI Taxonomy" id="304207"/>
    <lineage>
        <taxon>Bacteria</taxon>
        <taxon>Bacillati</taxon>
        <taxon>Bacillota</taxon>
        <taxon>Bacilli</taxon>
        <taxon>Lactobacillales</taxon>
        <taxon>Lactobacillaceae</taxon>
        <taxon>Schleiferilactobacillus</taxon>
    </lineage>
</organism>
<evidence type="ECO:0000256" key="1">
    <source>
        <dbReference type="ARBA" id="ARBA00022801"/>
    </source>
</evidence>
<protein>
    <submittedName>
        <fullName evidence="4">DUF5906 domain-containing protein</fullName>
    </submittedName>
</protein>
<dbReference type="Proteomes" id="UP001330016">
    <property type="component" value="Unassembled WGS sequence"/>
</dbReference>
<reference evidence="4 5" key="1">
    <citation type="submission" date="2023-02" db="EMBL/GenBank/DDBJ databases">
        <title>The predominant lactic acid bacteria and yeasts involved in the spontaneous fermentation of millet during the production of the traditional porridge Hausa koko in Ghana.</title>
        <authorList>
            <person name="Atter A."/>
            <person name="Diaz M."/>
        </authorList>
    </citation>
    <scope>NUCLEOTIDE SEQUENCE [LARGE SCALE GENOMIC DNA]</scope>
    <source>
        <strain evidence="4 5">FI11640</strain>
    </source>
</reference>
<dbReference type="InterPro" id="IPR051620">
    <property type="entry name" value="ORF904-like_C"/>
</dbReference>
<proteinExistence type="predicted"/>
<keyword evidence="1" id="KW-0378">Hydrolase</keyword>
<sequence length="278" mass="31294">MDATKETPPEVAAAIQGLHVVSSHETPRWLFSDEKGNEKVNAPMLGYEIMKEVPMIRADCLPLGARYDRETGTWHVGDLSDFLEGYITKKLEAVGKWSVQKMGEVKKFIMIKTFNPHMASNPFDRSNPMLINFKNGTFNLVKRTLQPHNQSDLILQSHDYVLPTSQETPTEPKETGDWLTTLTGNDPFATTFLFELMGYCFYRSYEPFQLIAILQGSGGNGKSTFLNYLKRVLGVENVSNVTLQDLGSKNNRFASSQLYRKEANIFADVDSSFLKSTG</sequence>
<comment type="caution">
    <text evidence="4">The sequence shown here is derived from an EMBL/GenBank/DDBJ whole genome shotgun (WGS) entry which is preliminary data.</text>
</comment>
<dbReference type="Pfam" id="PF08706">
    <property type="entry name" value="D5_N"/>
    <property type="match status" value="1"/>
</dbReference>
<accession>A0ABU7SZU9</accession>
<feature type="domain" description="Bacteriophage/plasmid primase P4 C-terminal" evidence="2">
    <location>
        <begin position="94"/>
        <end position="162"/>
    </location>
</feature>
<dbReference type="InterPro" id="IPR027417">
    <property type="entry name" value="P-loop_NTPase"/>
</dbReference>
<dbReference type="RefSeq" id="WP_331243784.1">
    <property type="nucleotide sequence ID" value="NZ_JAQSGJ010000021.1"/>
</dbReference>
<feature type="domain" description="NrS-1 polymerase-like helicase" evidence="3">
    <location>
        <begin position="214"/>
        <end position="270"/>
    </location>
</feature>
<evidence type="ECO:0000313" key="5">
    <source>
        <dbReference type="Proteomes" id="UP001330016"/>
    </source>
</evidence>
<evidence type="ECO:0000259" key="3">
    <source>
        <dbReference type="Pfam" id="PF19263"/>
    </source>
</evidence>
<dbReference type="InterPro" id="IPR045455">
    <property type="entry name" value="NrS-1_pol-like_helicase"/>
</dbReference>
<keyword evidence="5" id="KW-1185">Reference proteome</keyword>
<evidence type="ECO:0000313" key="4">
    <source>
        <dbReference type="EMBL" id="MEE6715846.1"/>
    </source>
</evidence>
<dbReference type="Pfam" id="PF19263">
    <property type="entry name" value="DUF5906"/>
    <property type="match status" value="1"/>
</dbReference>
<dbReference type="EMBL" id="JAQSGK010000021">
    <property type="protein sequence ID" value="MEE6715846.1"/>
    <property type="molecule type" value="Genomic_DNA"/>
</dbReference>